<sequence length="277" mass="31238">MVLLHMKRSDLEQFLFETTVEASVKDTVRALSRVNNLRQRLLRLKLEGEELVKYGPAKQPDKQGIDEYQEEPVQKGPYYMQDPTGRRTGNACSPDVAKVLLKTLEDGVALTHKDQVARKVCLNEKMLSDAIDNVRGGVMICYPMGLPEWDLVRCCLEDCEDLSETQYAAEEMDPDTAQLWFAGKQMAPEKQLKDYVGRHEKSRVVVKLQKKGSGAPGREPVVDAETQKAMMAFYHKKQEEQKKLAENEDDAYGSAAWASSSSLKAHFSGVQSVRLPR</sequence>
<organism evidence="2">
    <name type="scientific">Chlamydomonas euryale</name>
    <dbReference type="NCBI Taxonomy" id="1486919"/>
    <lineage>
        <taxon>Eukaryota</taxon>
        <taxon>Viridiplantae</taxon>
        <taxon>Chlorophyta</taxon>
        <taxon>core chlorophytes</taxon>
        <taxon>Chlorophyceae</taxon>
        <taxon>CS clade</taxon>
        <taxon>Chlamydomonadales</taxon>
        <taxon>Chlamydomonadaceae</taxon>
        <taxon>Chlamydomonas</taxon>
    </lineage>
</organism>
<dbReference type="Pfam" id="PF11069">
    <property type="entry name" value="CFAP298"/>
    <property type="match status" value="1"/>
</dbReference>
<comment type="similarity">
    <text evidence="1">Belongs to the CFAP298 family.</text>
</comment>
<dbReference type="PANTHER" id="PTHR13238">
    <property type="entry name" value="PROTEIN C21ORF59"/>
    <property type="match status" value="1"/>
</dbReference>
<gene>
    <name evidence="2" type="ORF">CEUR00632_LOCUS7342</name>
</gene>
<proteinExistence type="inferred from homology"/>
<accession>A0A7R9V9Z7</accession>
<dbReference type="EMBL" id="HBEC01015759">
    <property type="protein sequence ID" value="CAD8287303.1"/>
    <property type="molecule type" value="Transcribed_RNA"/>
</dbReference>
<reference evidence="2" key="1">
    <citation type="submission" date="2021-01" db="EMBL/GenBank/DDBJ databases">
        <authorList>
            <person name="Corre E."/>
            <person name="Pelletier E."/>
            <person name="Niang G."/>
            <person name="Scheremetjew M."/>
            <person name="Finn R."/>
            <person name="Kale V."/>
            <person name="Holt S."/>
            <person name="Cochrane G."/>
            <person name="Meng A."/>
            <person name="Brown T."/>
            <person name="Cohen L."/>
        </authorList>
    </citation>
    <scope>NUCLEOTIDE SEQUENCE</scope>
    <source>
        <strain evidence="2">CCMP219</strain>
    </source>
</reference>
<name>A0A7R9V9Z7_9CHLO</name>
<dbReference type="PANTHER" id="PTHR13238:SF0">
    <property type="entry name" value="CILIA- AND FLAGELLA-ASSOCIATED PROTEIN 298"/>
    <property type="match status" value="1"/>
</dbReference>
<protein>
    <submittedName>
        <fullName evidence="2">Uncharacterized protein</fullName>
    </submittedName>
</protein>
<dbReference type="InterPro" id="IPR021298">
    <property type="entry name" value="CFAP298"/>
</dbReference>
<dbReference type="AlphaFoldDB" id="A0A7R9V9Z7"/>
<evidence type="ECO:0000313" key="2">
    <source>
        <dbReference type="EMBL" id="CAD8287303.1"/>
    </source>
</evidence>
<dbReference type="GO" id="GO:0003352">
    <property type="term" value="P:regulation of cilium movement"/>
    <property type="evidence" value="ECO:0007669"/>
    <property type="project" value="InterPro"/>
</dbReference>
<evidence type="ECO:0000256" key="1">
    <source>
        <dbReference type="ARBA" id="ARBA00009619"/>
    </source>
</evidence>